<evidence type="ECO:0000256" key="1">
    <source>
        <dbReference type="SAM" id="Coils"/>
    </source>
</evidence>
<organism evidence="3">
    <name type="scientific">freshwater metagenome</name>
    <dbReference type="NCBI Taxonomy" id="449393"/>
    <lineage>
        <taxon>unclassified sequences</taxon>
        <taxon>metagenomes</taxon>
        <taxon>ecological metagenomes</taxon>
    </lineage>
</organism>
<protein>
    <submittedName>
        <fullName evidence="3">Unannotated protein</fullName>
    </submittedName>
</protein>
<feature type="transmembrane region" description="Helical" evidence="2">
    <location>
        <begin position="188"/>
        <end position="210"/>
    </location>
</feature>
<feature type="transmembrane region" description="Helical" evidence="2">
    <location>
        <begin position="222"/>
        <end position="239"/>
    </location>
</feature>
<dbReference type="EMBL" id="CAFBQU010000016">
    <property type="protein sequence ID" value="CAB5064698.1"/>
    <property type="molecule type" value="Genomic_DNA"/>
</dbReference>
<evidence type="ECO:0000313" key="3">
    <source>
        <dbReference type="EMBL" id="CAB5064698.1"/>
    </source>
</evidence>
<proteinExistence type="predicted"/>
<dbReference type="InterPro" id="IPR025333">
    <property type="entry name" value="DUF4239"/>
</dbReference>
<dbReference type="AlphaFoldDB" id="A0A6J7UK31"/>
<keyword evidence="2" id="KW-0812">Transmembrane</keyword>
<sequence length="265" mass="29378">MLEGFLAFPLWLIVLISIGIPVLIVIPIVKAIFNARIQAEGDDTEGLVAVFGFIGTAFTLLLAFIIVNVWSDQVSAQNILFDETTTLESIIVETRAFDPELAPEIKGLIIDYLEDVRKYEIDTEAPAGGDPRAEEAFEKLLEEFNVLEKDLESDDEKKAEAQTVLEEVKQLVDDRENRVSSASGSLDAMTTLVCVVLALLTVLTMALLPAPSRRWIKWVQSLGVAVAVGLVMSLVFYIASDDYTRKAEDEQIKRVELALEMQQSE</sequence>
<gene>
    <name evidence="3" type="ORF">UFOPK4347_00787</name>
</gene>
<accession>A0A6J7UK31</accession>
<reference evidence="3" key="1">
    <citation type="submission" date="2020-05" db="EMBL/GenBank/DDBJ databases">
        <authorList>
            <person name="Chiriac C."/>
            <person name="Salcher M."/>
            <person name="Ghai R."/>
            <person name="Kavagutti S V."/>
        </authorList>
    </citation>
    <scope>NUCLEOTIDE SEQUENCE</scope>
</reference>
<keyword evidence="2" id="KW-0472">Membrane</keyword>
<feature type="coiled-coil region" evidence="1">
    <location>
        <begin position="137"/>
        <end position="178"/>
    </location>
</feature>
<name>A0A6J7UK31_9ZZZZ</name>
<evidence type="ECO:0000256" key="2">
    <source>
        <dbReference type="SAM" id="Phobius"/>
    </source>
</evidence>
<keyword evidence="2" id="KW-1133">Transmembrane helix</keyword>
<keyword evidence="1" id="KW-0175">Coiled coil</keyword>
<dbReference type="Pfam" id="PF14023">
    <property type="entry name" value="Bestrophin-like"/>
    <property type="match status" value="1"/>
</dbReference>
<feature type="transmembrane region" description="Helical" evidence="2">
    <location>
        <begin position="47"/>
        <end position="70"/>
    </location>
</feature>
<feature type="transmembrane region" description="Helical" evidence="2">
    <location>
        <begin position="6"/>
        <end position="26"/>
    </location>
</feature>